<evidence type="ECO:0000313" key="3">
    <source>
        <dbReference type="EMBL" id="GIG39194.1"/>
    </source>
</evidence>
<dbReference type="RefSeq" id="WP_203671659.1">
    <property type="nucleotide sequence ID" value="NZ_BONP01000004.1"/>
</dbReference>
<dbReference type="PANTHER" id="PTHR10098:SF108">
    <property type="entry name" value="TETRATRICOPEPTIDE REPEAT PROTEIN 28"/>
    <property type="match status" value="1"/>
</dbReference>
<dbReference type="EMBL" id="BONP01000004">
    <property type="protein sequence ID" value="GIG39194.1"/>
    <property type="molecule type" value="Genomic_DNA"/>
</dbReference>
<dbReference type="InterPro" id="IPR019734">
    <property type="entry name" value="TPR_rpt"/>
</dbReference>
<organism evidence="3 4">
    <name type="scientific">Cellulomonas phragmiteti</name>
    <dbReference type="NCBI Taxonomy" id="478780"/>
    <lineage>
        <taxon>Bacteria</taxon>
        <taxon>Bacillati</taxon>
        <taxon>Actinomycetota</taxon>
        <taxon>Actinomycetes</taxon>
        <taxon>Micrococcales</taxon>
        <taxon>Cellulomonadaceae</taxon>
        <taxon>Cellulomonas</taxon>
    </lineage>
</organism>
<proteinExistence type="predicted"/>
<dbReference type="InterPro" id="IPR011990">
    <property type="entry name" value="TPR-like_helical_dom_sf"/>
</dbReference>
<keyword evidence="4" id="KW-1185">Reference proteome</keyword>
<dbReference type="InterPro" id="IPR024983">
    <property type="entry name" value="CHAT_dom"/>
</dbReference>
<dbReference type="SMART" id="SM00028">
    <property type="entry name" value="TPR"/>
    <property type="match status" value="4"/>
</dbReference>
<dbReference type="Gene3D" id="1.25.40.10">
    <property type="entry name" value="Tetratricopeptide repeat domain"/>
    <property type="match status" value="1"/>
</dbReference>
<accession>A0ABQ4DIM3</accession>
<dbReference type="SUPFAM" id="SSF48452">
    <property type="entry name" value="TPR-like"/>
    <property type="match status" value="1"/>
</dbReference>
<sequence length="848" mass="87406">MLTARELYDRGVAHGNAGRHARAEQCLAQAARRTTDPDLAARIEGTRAYLSAETGDPQEALARCRAALATAGPSPHTRAVLVSQIGLVELRRGHVDAALEHLTAATAALADDPARLGRVLLNRGLAHLDQGDVAHAEDDFTEAATQLARSAEPVEQAKAQHNQGYAALVRGDLVGALRLMEQARGVLVALSPVALAVCDTDRAAVLRAAGESAEAAALLTDVVDVFRRRRLRQAQAEAELALADALLAVDPGAAAVSAARAARRFRERGNELGALRADACAVSGEVLALAAAPGGPSPPRGRRPGRAAATADRAEATARALAARGLGVEAAAVRLQAARLALLTGRLGDARARVRGARVPASAPIPVRLLASEVRAELAWAQGRRSRVLVHAATGVEELERWLRTFGSIDLQAGAAVRGRTLVLHGLRAAVADGDPRRVFEWSERARSLASRVVPLRPPPDPAVAARLTELRRLRLLGGGVPDARREADLRDAVRRRTWAREGAPGTGAGAAGAGAGALVTLDAVRAELAATGADLVAHVWSDGRLTALVVSDDVHVVDVGAWAPVGALLDGLLPDLDMAGADLPPAMAAAVRASLDERLAHLDALLVAPLRHLLRHGRLVLTPTAALARVPWEMLGSLAEVAVTRPTSAGRWLEQRAAVVGSGVVGSAGGGRAGFAAGPGVARAADEVRACAAGWPGARVLVGAAATAAAVADLAGSVDVLHVAAHGRHAVENPLFSAFELADGPWFGYDIDALDRVPAVVVLSACELGRSASAWGREALGMAQAWLHAGARCVVAAGASLNDDVACELLAAVHRELVAGVPAAEALRDASAALGARTPVAVHGTGW</sequence>
<dbReference type="Pfam" id="PF12770">
    <property type="entry name" value="CHAT"/>
    <property type="match status" value="1"/>
</dbReference>
<name>A0ABQ4DIM3_9CELL</name>
<gene>
    <name evidence="3" type="ORF">Cph01nite_09560</name>
</gene>
<comment type="caution">
    <text evidence="3">The sequence shown here is derived from an EMBL/GenBank/DDBJ whole genome shotgun (WGS) entry which is preliminary data.</text>
</comment>
<evidence type="ECO:0000259" key="2">
    <source>
        <dbReference type="Pfam" id="PF12770"/>
    </source>
</evidence>
<feature type="domain" description="CHAT" evidence="2">
    <location>
        <begin position="600"/>
        <end position="834"/>
    </location>
</feature>
<dbReference type="PANTHER" id="PTHR10098">
    <property type="entry name" value="RAPSYN-RELATED"/>
    <property type="match status" value="1"/>
</dbReference>
<reference evidence="3 4" key="1">
    <citation type="submission" date="2021-01" db="EMBL/GenBank/DDBJ databases">
        <title>Whole genome shotgun sequence of Cellulomonas phragmiteti NBRC 110785.</title>
        <authorList>
            <person name="Komaki H."/>
            <person name="Tamura T."/>
        </authorList>
    </citation>
    <scope>NUCLEOTIDE SEQUENCE [LARGE SCALE GENOMIC DNA]</scope>
    <source>
        <strain evidence="3 4">NBRC 110785</strain>
    </source>
</reference>
<protein>
    <submittedName>
        <fullName evidence="3">CHAT domain-containing protein</fullName>
    </submittedName>
</protein>
<evidence type="ECO:0000313" key="4">
    <source>
        <dbReference type="Proteomes" id="UP000614741"/>
    </source>
</evidence>
<feature type="region of interest" description="Disordered" evidence="1">
    <location>
        <begin position="291"/>
        <end position="311"/>
    </location>
</feature>
<dbReference type="Proteomes" id="UP000614741">
    <property type="component" value="Unassembled WGS sequence"/>
</dbReference>
<evidence type="ECO:0000256" key="1">
    <source>
        <dbReference type="SAM" id="MobiDB-lite"/>
    </source>
</evidence>